<evidence type="ECO:0000256" key="3">
    <source>
        <dbReference type="ARBA" id="ARBA00022454"/>
    </source>
</evidence>
<comment type="similarity">
    <text evidence="2">Belongs to the NUF2 family.</text>
</comment>
<feature type="domain" description="Kinetochore protein Nuf2 N-terminal" evidence="11">
    <location>
        <begin position="222"/>
        <end position="351"/>
    </location>
</feature>
<keyword evidence="9" id="KW-0812">Transmembrane</keyword>
<reference evidence="12 13" key="1">
    <citation type="submission" date="2024-02" db="EMBL/GenBank/DDBJ databases">
        <authorList>
            <person name="Chen Y."/>
            <person name="Shah S."/>
            <person name="Dougan E. K."/>
            <person name="Thang M."/>
            <person name="Chan C."/>
        </authorList>
    </citation>
    <scope>NUCLEOTIDE SEQUENCE [LARGE SCALE GENOMIC DNA]</scope>
</reference>
<comment type="caution">
    <text evidence="12">The sequence shown here is derived from an EMBL/GenBank/DDBJ whole genome shotgun (WGS) entry which is preliminary data.</text>
</comment>
<proteinExistence type="inferred from homology"/>
<keyword evidence="9" id="KW-0472">Membrane</keyword>
<feature type="chain" id="PRO_5045195632" evidence="10">
    <location>
        <begin position="21"/>
        <end position="451"/>
    </location>
</feature>
<keyword evidence="6" id="KW-0175">Coiled coil</keyword>
<keyword evidence="10" id="KW-0732">Signal</keyword>
<keyword evidence="5" id="KW-0498">Mitosis</keyword>
<evidence type="ECO:0000256" key="2">
    <source>
        <dbReference type="ARBA" id="ARBA00005498"/>
    </source>
</evidence>
<keyword evidence="4" id="KW-0132">Cell division</keyword>
<dbReference type="EMBL" id="CAXAMM010042162">
    <property type="protein sequence ID" value="CAK9103353.1"/>
    <property type="molecule type" value="Genomic_DNA"/>
</dbReference>
<evidence type="ECO:0000256" key="9">
    <source>
        <dbReference type="SAM" id="Phobius"/>
    </source>
</evidence>
<keyword evidence="7" id="KW-0131">Cell cycle</keyword>
<keyword evidence="9" id="KW-1133">Transmembrane helix</keyword>
<evidence type="ECO:0000256" key="5">
    <source>
        <dbReference type="ARBA" id="ARBA00022776"/>
    </source>
</evidence>
<evidence type="ECO:0000256" key="8">
    <source>
        <dbReference type="ARBA" id="ARBA00023328"/>
    </source>
</evidence>
<gene>
    <name evidence="12" type="ORF">SCF082_LOCUS48277</name>
</gene>
<keyword evidence="8" id="KW-0137">Centromere</keyword>
<protein>
    <submittedName>
        <fullName evidence="12">Probable kinetochore protein NUF2</fullName>
    </submittedName>
</protein>
<dbReference type="InterPro" id="IPR038275">
    <property type="entry name" value="Nuf2_N_sf"/>
</dbReference>
<sequence>MVRWRWAWLGLVWLTGSGEGWWYVPEEDPPAQNLTWWERPLLCFQRQLNSTKVSVQDRVSTLTSWDSAVWMVLDTLLSGVGWLVFGQSWHSVRTGCSLILSIAVLMVVCLVLHYFLSLAWPLCSLFIGTVLTLDDVLAGAQEQAASAAQPGSLLAIPGGHVTPALSRMCPLRAVFHTEMQRIDYNVQTPLQLARVDERIDEDSGQWIVLGFFDQYVTMMKGFAFKILAPKDITGVLNMIGVHPAVVQENIERPVADNAMAFFNALAEFAYDMDTQQVKAQMPAGILYPEIYDEAMDVLTVFKLSRQLAIVNLVDDFNFKDFWEPISKRFRALLSGMINFCRYKEAKVIVITGMKEDVQALDAQRLELVEKLNQVDSDLGAAQVRHNAELQDMWKAENEAGRKEMLFGALTRVPFMSTYSIPFHSIPFHSSIHPFIHSSIHSLTHSFIHSSI</sequence>
<accession>A0ABP0RRT5</accession>
<evidence type="ECO:0000256" key="6">
    <source>
        <dbReference type="ARBA" id="ARBA00023054"/>
    </source>
</evidence>
<comment type="subcellular location">
    <subcellularLocation>
        <location evidence="1">Chromosome</location>
        <location evidence="1">Centromere</location>
    </subcellularLocation>
</comment>
<name>A0ABP0RRT5_9DINO</name>
<feature type="transmembrane region" description="Helical" evidence="9">
    <location>
        <begin position="97"/>
        <end position="116"/>
    </location>
</feature>
<evidence type="ECO:0000256" key="7">
    <source>
        <dbReference type="ARBA" id="ARBA00023306"/>
    </source>
</evidence>
<dbReference type="InterPro" id="IPR005549">
    <property type="entry name" value="Kinetochore_Nuf2_N"/>
</dbReference>
<dbReference type="Proteomes" id="UP001642464">
    <property type="component" value="Unassembled WGS sequence"/>
</dbReference>
<keyword evidence="3" id="KW-0158">Chromosome</keyword>
<organism evidence="12 13">
    <name type="scientific">Durusdinium trenchii</name>
    <dbReference type="NCBI Taxonomy" id="1381693"/>
    <lineage>
        <taxon>Eukaryota</taxon>
        <taxon>Sar</taxon>
        <taxon>Alveolata</taxon>
        <taxon>Dinophyceae</taxon>
        <taxon>Suessiales</taxon>
        <taxon>Symbiodiniaceae</taxon>
        <taxon>Durusdinium</taxon>
    </lineage>
</organism>
<keyword evidence="13" id="KW-1185">Reference proteome</keyword>
<dbReference type="Pfam" id="PF03800">
    <property type="entry name" value="Nuf2"/>
    <property type="match status" value="1"/>
</dbReference>
<feature type="transmembrane region" description="Helical" evidence="9">
    <location>
        <begin position="67"/>
        <end position="85"/>
    </location>
</feature>
<evidence type="ECO:0000259" key="11">
    <source>
        <dbReference type="Pfam" id="PF03800"/>
    </source>
</evidence>
<evidence type="ECO:0000256" key="10">
    <source>
        <dbReference type="SAM" id="SignalP"/>
    </source>
</evidence>
<evidence type="ECO:0000313" key="12">
    <source>
        <dbReference type="EMBL" id="CAK9103353.1"/>
    </source>
</evidence>
<feature type="signal peptide" evidence="10">
    <location>
        <begin position="1"/>
        <end position="20"/>
    </location>
</feature>
<evidence type="ECO:0000313" key="13">
    <source>
        <dbReference type="Proteomes" id="UP001642464"/>
    </source>
</evidence>
<dbReference type="Gene3D" id="1.10.418.60">
    <property type="entry name" value="Ncd80 complex, Nuf2 subunit"/>
    <property type="match status" value="1"/>
</dbReference>
<evidence type="ECO:0000256" key="4">
    <source>
        <dbReference type="ARBA" id="ARBA00022618"/>
    </source>
</evidence>
<evidence type="ECO:0000256" key="1">
    <source>
        <dbReference type="ARBA" id="ARBA00004584"/>
    </source>
</evidence>